<evidence type="ECO:0000256" key="4">
    <source>
        <dbReference type="ARBA" id="ARBA00022729"/>
    </source>
</evidence>
<feature type="domain" description="CATSPERD/E C-terminal" evidence="14">
    <location>
        <begin position="7"/>
        <end position="110"/>
    </location>
</feature>
<evidence type="ECO:0000256" key="8">
    <source>
        <dbReference type="ARBA" id="ARBA00023136"/>
    </source>
</evidence>
<dbReference type="VEuPathDB" id="FungiDB:AMAG_13910"/>
<keyword evidence="16" id="KW-1185">Reference proteome</keyword>
<reference evidence="16" key="2">
    <citation type="submission" date="2009-11" db="EMBL/GenBank/DDBJ databases">
        <title>The Genome Sequence of Allomyces macrogynus strain ATCC 38327.</title>
        <authorList>
            <consortium name="The Broad Institute Genome Sequencing Platform"/>
            <person name="Russ C."/>
            <person name="Cuomo C."/>
            <person name="Shea T."/>
            <person name="Young S.K."/>
            <person name="Zeng Q."/>
            <person name="Koehrsen M."/>
            <person name="Haas B."/>
            <person name="Borodovsky M."/>
            <person name="Guigo R."/>
            <person name="Alvarado L."/>
            <person name="Berlin A."/>
            <person name="Borenstein D."/>
            <person name="Chen Z."/>
            <person name="Engels R."/>
            <person name="Freedman E."/>
            <person name="Gellesch M."/>
            <person name="Goldberg J."/>
            <person name="Griggs A."/>
            <person name="Gujja S."/>
            <person name="Heiman D."/>
            <person name="Hepburn T."/>
            <person name="Howarth C."/>
            <person name="Jen D."/>
            <person name="Larson L."/>
            <person name="Lewis B."/>
            <person name="Mehta T."/>
            <person name="Park D."/>
            <person name="Pearson M."/>
            <person name="Roberts A."/>
            <person name="Saif S."/>
            <person name="Shenoy N."/>
            <person name="Sisk P."/>
            <person name="Stolte C."/>
            <person name="Sykes S."/>
            <person name="Walk T."/>
            <person name="White J."/>
            <person name="Yandava C."/>
            <person name="Burger G."/>
            <person name="Gray M.W."/>
            <person name="Holland P.W.H."/>
            <person name="King N."/>
            <person name="Lang F.B.F."/>
            <person name="Roger A.J."/>
            <person name="Ruiz-Trillo I."/>
            <person name="Lander E."/>
            <person name="Nusbaum C."/>
        </authorList>
    </citation>
    <scope>NUCLEOTIDE SEQUENCE [LARGE SCALE GENOMIC DNA]</scope>
    <source>
        <strain evidence="16">ATCC 38327</strain>
    </source>
</reference>
<accession>A0A0L0T303</accession>
<sequence length="122" mass="13501">MLRDGGSWSRENYAPCYTTPASGWTSTRAAATTYEILNETNHNRIQWTTSVDNTIYLFRAVVLDPKFSYCQLSVDFAVQVYGVPLGPGPQAGIVLGFVAIVLGVLGASYVWYRRGKAKEKTE</sequence>
<keyword evidence="3 13" id="KW-0812">Transmembrane</keyword>
<evidence type="ECO:0000256" key="7">
    <source>
        <dbReference type="ARBA" id="ARBA00023069"/>
    </source>
</evidence>
<comment type="similarity">
    <text evidence="1">Belongs to the CATSPERD family.</text>
</comment>
<proteinExistence type="inferred from homology"/>
<keyword evidence="2" id="KW-1003">Cell membrane</keyword>
<evidence type="ECO:0000256" key="9">
    <source>
        <dbReference type="ARBA" id="ARBA00023157"/>
    </source>
</evidence>
<keyword evidence="5" id="KW-0282">Flagellum</keyword>
<evidence type="ECO:0000256" key="13">
    <source>
        <dbReference type="SAM" id="Phobius"/>
    </source>
</evidence>
<feature type="transmembrane region" description="Helical" evidence="13">
    <location>
        <begin position="91"/>
        <end position="112"/>
    </location>
</feature>
<dbReference type="STRING" id="578462.A0A0L0T303"/>
<organism evidence="15 16">
    <name type="scientific">Allomyces macrogynus (strain ATCC 38327)</name>
    <name type="common">Allomyces javanicus var. macrogynus</name>
    <dbReference type="NCBI Taxonomy" id="578462"/>
    <lineage>
        <taxon>Eukaryota</taxon>
        <taxon>Fungi</taxon>
        <taxon>Fungi incertae sedis</taxon>
        <taxon>Blastocladiomycota</taxon>
        <taxon>Blastocladiomycetes</taxon>
        <taxon>Blastocladiales</taxon>
        <taxon>Blastocladiaceae</taxon>
        <taxon>Allomyces</taxon>
    </lineage>
</organism>
<keyword evidence="11" id="KW-0966">Cell projection</keyword>
<dbReference type="Proteomes" id="UP000054350">
    <property type="component" value="Unassembled WGS sequence"/>
</dbReference>
<dbReference type="EMBL" id="GG745359">
    <property type="protein sequence ID" value="KNE69035.1"/>
    <property type="molecule type" value="Genomic_DNA"/>
</dbReference>
<name>A0A0L0T303_ALLM3</name>
<dbReference type="AlphaFoldDB" id="A0A0L0T303"/>
<keyword evidence="8 13" id="KW-0472">Membrane</keyword>
<evidence type="ECO:0000256" key="3">
    <source>
        <dbReference type="ARBA" id="ARBA00022692"/>
    </source>
</evidence>
<evidence type="ECO:0000256" key="10">
    <source>
        <dbReference type="ARBA" id="ARBA00023180"/>
    </source>
</evidence>
<dbReference type="InterPro" id="IPR053814">
    <property type="entry name" value="CATSPERD/E_C"/>
</dbReference>
<evidence type="ECO:0000313" key="16">
    <source>
        <dbReference type="Proteomes" id="UP000054350"/>
    </source>
</evidence>
<keyword evidence="4" id="KW-0732">Signal</keyword>
<keyword evidence="10" id="KW-0325">Glycoprotein</keyword>
<evidence type="ECO:0000256" key="1">
    <source>
        <dbReference type="ARBA" id="ARBA00010246"/>
    </source>
</evidence>
<dbReference type="InterPro" id="IPR028751">
    <property type="entry name" value="CATSPERD/E"/>
</dbReference>
<dbReference type="PANTHER" id="PTHR33722">
    <property type="entry name" value="CATION CHANNEL SPERM-ASSOCIATED PROTEIN SUBUNIT DELTA-RELATED"/>
    <property type="match status" value="1"/>
</dbReference>
<dbReference type="OrthoDB" id="5572814at2759"/>
<evidence type="ECO:0000259" key="14">
    <source>
        <dbReference type="Pfam" id="PF22850"/>
    </source>
</evidence>
<evidence type="ECO:0000256" key="5">
    <source>
        <dbReference type="ARBA" id="ARBA00022846"/>
    </source>
</evidence>
<keyword evidence="9" id="KW-1015">Disulfide bond</keyword>
<dbReference type="Pfam" id="PF22850">
    <property type="entry name" value="CATSPERD-E_C"/>
    <property type="match status" value="1"/>
</dbReference>
<evidence type="ECO:0000313" key="15">
    <source>
        <dbReference type="EMBL" id="KNE69035.1"/>
    </source>
</evidence>
<comment type="subcellular location">
    <subcellularLocation>
        <location evidence="12">Cell projection</location>
        <location evidence="12">Cilium</location>
        <location evidence="12">Flagellum membrane</location>
        <topology evidence="12">Single-pass type I membrane protein</topology>
    </subcellularLocation>
</comment>
<keyword evidence="7" id="KW-0969">Cilium</keyword>
<evidence type="ECO:0000256" key="12">
    <source>
        <dbReference type="ARBA" id="ARBA00037793"/>
    </source>
</evidence>
<gene>
    <name evidence="15" type="ORF">AMAG_13910</name>
</gene>
<reference evidence="15 16" key="1">
    <citation type="submission" date="2009-11" db="EMBL/GenBank/DDBJ databases">
        <title>Annotation of Allomyces macrogynus ATCC 38327.</title>
        <authorList>
            <consortium name="The Broad Institute Genome Sequencing Platform"/>
            <person name="Russ C."/>
            <person name="Cuomo C."/>
            <person name="Burger G."/>
            <person name="Gray M.W."/>
            <person name="Holland P.W.H."/>
            <person name="King N."/>
            <person name="Lang F.B.F."/>
            <person name="Roger A.J."/>
            <person name="Ruiz-Trillo I."/>
            <person name="Young S.K."/>
            <person name="Zeng Q."/>
            <person name="Gargeya S."/>
            <person name="Fitzgerald M."/>
            <person name="Haas B."/>
            <person name="Abouelleil A."/>
            <person name="Alvarado L."/>
            <person name="Arachchi H.M."/>
            <person name="Berlin A."/>
            <person name="Chapman S.B."/>
            <person name="Gearin G."/>
            <person name="Goldberg J."/>
            <person name="Griggs A."/>
            <person name="Gujja S."/>
            <person name="Hansen M."/>
            <person name="Heiman D."/>
            <person name="Howarth C."/>
            <person name="Larimer J."/>
            <person name="Lui A."/>
            <person name="MacDonald P.J.P."/>
            <person name="McCowen C."/>
            <person name="Montmayeur A."/>
            <person name="Murphy C."/>
            <person name="Neiman D."/>
            <person name="Pearson M."/>
            <person name="Priest M."/>
            <person name="Roberts A."/>
            <person name="Saif S."/>
            <person name="Shea T."/>
            <person name="Sisk P."/>
            <person name="Stolte C."/>
            <person name="Sykes S."/>
            <person name="Wortman J."/>
            <person name="Nusbaum C."/>
            <person name="Birren B."/>
        </authorList>
    </citation>
    <scope>NUCLEOTIDE SEQUENCE [LARGE SCALE GENOMIC DNA]</scope>
    <source>
        <strain evidence="15 16">ATCC 38327</strain>
    </source>
</reference>
<protein>
    <recommendedName>
        <fullName evidence="14">CATSPERD/E C-terminal domain-containing protein</fullName>
    </recommendedName>
</protein>
<evidence type="ECO:0000256" key="6">
    <source>
        <dbReference type="ARBA" id="ARBA00022989"/>
    </source>
</evidence>
<evidence type="ECO:0000256" key="11">
    <source>
        <dbReference type="ARBA" id="ARBA00023273"/>
    </source>
</evidence>
<dbReference type="GO" id="GO:0036128">
    <property type="term" value="C:CatSper complex"/>
    <property type="evidence" value="ECO:0007669"/>
    <property type="project" value="InterPro"/>
</dbReference>
<evidence type="ECO:0000256" key="2">
    <source>
        <dbReference type="ARBA" id="ARBA00022475"/>
    </source>
</evidence>
<dbReference type="PANTHER" id="PTHR33722:SF4">
    <property type="entry name" value="CATION CHANNEL SPERM-ASSOCIATED PROTEIN SUBUNIT EPSILON-LIKE"/>
    <property type="match status" value="1"/>
</dbReference>
<keyword evidence="6 13" id="KW-1133">Transmembrane helix</keyword>
<dbReference type="GO" id="GO:0030317">
    <property type="term" value="P:flagellated sperm motility"/>
    <property type="evidence" value="ECO:0007669"/>
    <property type="project" value="TreeGrafter"/>
</dbReference>